<dbReference type="InterPro" id="IPR007855">
    <property type="entry name" value="RDRP"/>
</dbReference>
<dbReference type="InterPro" id="IPR001680">
    <property type="entry name" value="WD40_rpt"/>
</dbReference>
<sequence length="1955" mass="225082">MFSVNKCSFLPISFPSMANENHAQKISYVMIDDVNKLTHSCDVACRVWCVQWNHAGTTLASCGDDKTIKLWKRIDVAPYLTYSGTIRGSHSRAVRHVSFSPNDKFLASAGFDAAVVVHQLCNNDYEEINRLEGHENEVKCCAFSPSGECLATCSRDKSVWFWQLDESEDFEIASILQSHTQDVKFVVWHPIDELLVSCSYDCSIRFYRFDGEDWITQEKIDNAHQSTVWSADFSDDGNALVTVGADFYVNIWMRQGVGLMASRSKWSKVTNVCVKTKWPLYTVSWNKLHGIIAVGGGDGEIRLYRLNNVRDNPILEECCESYKLPSEINCLNWNPLESRLLIGAADDGEIYLAMAVYEKVDEVNEGKGWKEPLPLNVILLSLDVELIEQLKNIIPKIGTFGEKNLRVGLDITEHRVEIHDYGSPWIELRVDVMSSCWERAFLKMVSTFQALTNEFFGKHTPILQTTERGFFTDDCLSAELQIAVHSIYHGSLLDPGTFCSHFIRKMPDRISETRLAEYIKVLANLSSHEVCTPMYVDFEHDRNIFTVRFAVLDGIKFQYPFFRKIDISGYRVREIGKLNNEKLVEGSMFALKVHYTSLRRILVDTNQETCATRIYFHLNYPPEIRRFRQKVNFQRGSRVEIASDRFRYYPEADYTKDTNLAITAINDSPVFCLQFTETMSVWDSFGFQDDLLYRLLSRLHARVNLPIEFANVKLLYFPVDEYVALPVRMIGCDYRKHTAEGEILLNGQSYQPVEPKVDIAWSEKLRSLSFGLEYLIAALISRGAVVKDQLLRTVESRNQFLAHVVRSYEQDEAITLEVLERLINMVDEMKNIPPLISAFDRIRYSIFVKKDLLAEIHERSADEGFQRVRKAVITPTRMLLVVPELLMGNRVLREFDESGDGALRIQFRDDDGTHLRRNNAGLYIIETTVHNCLLHGIYISNCHFVYLASSNSQMRDNGCYFFNDGNDGKVKKIREKLGKFDRTNIPKLMSRMGQCFTQSKESDVILKRKKYNKTYDVIGGKDFCGDPFIFSDGVGKLSEDFAEQIAKDLGLGKHRGLKGVLSIDPALRQRRIWAEQNGLEDKRGKTEKVNDLDVLFRPSQDKFHAPRKEIIEIVKYSGPTSVCLNRPFINILDQVSDMQGFNVHSRITHRIHGLLGRQLLQLSDALMSENRCRERLEEFPRRINVQYLSLARGFTLTQEPFFRGLLIASVRFTLQKQLFKEQIQVPVHLGRTMFGILDETGLLQYGQVFVQFTNNVSLKTPSKAAAKTVIKGPVLITKSPSIVAGDVRVFEAVDLSELRHLVDVVVFPQHGPRPHTDEMAGSDLDGDEYSVIWDDQLLFDHNEEPMDFSKLVRAPDVLEEDEVVREMRRFYVEYIMQDSIGVIANSFLVNSDIFGISSDVCKSIAEKHSQSVDFPKTGRPPKPLVKDWSIGSDGKIMPPERPERWPDFMCKTHEPSYVSTRLVGQLFRRIRLIDDVLTITGACEQHSQIVVDPLLMYNGWESYENDAKLNLIAYSAHIRALLDNYGIQDECQLYSGCFLKIRNRISDRDADDMSQFNTNFVIGQKFTNIFMSFRCNFFTEFGDFTSCTEPDDEKDVNERRYCKYPTVEMKKKASAYYVVCYRKAMNETSGRLLSFPWVAWDILAEIKKEISMQTSQNILTIDPLCDRISSILTCFCDDNKKDFDETIRHLSEGLDKLFYVLCKWGEQQQLFERRLKREHLCLLLIQYGLGYISGENIRSYVFLEQTDDILPENSDEERDLSCLIGGIGKCFLRFLQYLSSRSFQTTKIFNFRRPNLGYQSILMRGQWFDLHQAAIKTFYRVALTSRFDELMISNEAFERKQVSANSASLRSFVEVEPFTIEIPEDLRHQDENLRNKLIRHSGVRYLYLRRISSRKINHTGRFSDRVVVSAFGTLESLHRLRDILAVKPTLGIQADTRGVSDMMLRLVYERIQELP</sequence>
<dbReference type="InterPro" id="IPR056053">
    <property type="entry name" value="DUF7636"/>
</dbReference>
<evidence type="ECO:0000259" key="13">
    <source>
        <dbReference type="Pfam" id="PF24642"/>
    </source>
</evidence>
<dbReference type="EMBL" id="UYRX01000009">
    <property type="protein sequence ID" value="VDK68321.1"/>
    <property type="molecule type" value="Genomic_DNA"/>
</dbReference>
<dbReference type="Pfam" id="PF25359">
    <property type="entry name" value="PH_met_RdRP"/>
    <property type="match status" value="1"/>
</dbReference>
<feature type="domain" description="PH-like" evidence="15">
    <location>
        <begin position="475"/>
        <end position="713"/>
    </location>
</feature>
<feature type="domain" description="RDRP C-terminal head" evidence="16">
    <location>
        <begin position="1498"/>
        <end position="1653"/>
    </location>
</feature>
<comment type="function">
    <text evidence="10">Essential component of the cytosolic iron-sulfur (Fe/S) protein assembly machinery. Required for the maturation of extramitochondrial Fe/S proteins.</text>
</comment>
<dbReference type="OrthoDB" id="6513042at2759"/>
<comment type="similarity">
    <text evidence="1">Belongs to the RdRP family.</text>
</comment>
<evidence type="ECO:0000256" key="2">
    <source>
        <dbReference type="ARBA" id="ARBA00022484"/>
    </source>
</evidence>
<dbReference type="InterPro" id="IPR057596">
    <property type="entry name" value="RDRP_core"/>
</dbReference>
<evidence type="ECO:0000313" key="18">
    <source>
        <dbReference type="Proteomes" id="UP000277928"/>
    </source>
</evidence>
<dbReference type="GO" id="GO:0016226">
    <property type="term" value="P:iron-sulfur cluster assembly"/>
    <property type="evidence" value="ECO:0007669"/>
    <property type="project" value="UniProtKB-UniRule"/>
</dbReference>
<feature type="domain" description="RDRP core" evidence="12">
    <location>
        <begin position="873"/>
        <end position="1470"/>
    </location>
</feature>
<reference evidence="17 18" key="1">
    <citation type="submission" date="2018-08" db="EMBL/GenBank/DDBJ databases">
        <authorList>
            <person name="Laetsch R D."/>
            <person name="Stevens L."/>
            <person name="Kumar S."/>
            <person name="Blaxter L. M."/>
        </authorList>
    </citation>
    <scope>NUCLEOTIDE SEQUENCE [LARGE SCALE GENOMIC DNA]</scope>
</reference>
<evidence type="ECO:0000259" key="14">
    <source>
        <dbReference type="Pfam" id="PF24934"/>
    </source>
</evidence>
<proteinExistence type="inferred from homology"/>
<dbReference type="GO" id="GO:0097361">
    <property type="term" value="C:cytosolic [4Fe-4S] assembly targeting complex"/>
    <property type="evidence" value="ECO:0007669"/>
    <property type="project" value="InterPro"/>
</dbReference>
<keyword evidence="5" id="KW-0548">Nucleotidyltransferase</keyword>
<protein>
    <recommendedName>
        <fullName evidence="10">Probable cytosolic iron-sulfur protein assembly protein CIAO1 homolog</fullName>
    </recommendedName>
</protein>
<evidence type="ECO:0000256" key="10">
    <source>
        <dbReference type="HAMAP-Rule" id="MF_03037"/>
    </source>
</evidence>
<dbReference type="Pfam" id="PF00400">
    <property type="entry name" value="WD40"/>
    <property type="match status" value="5"/>
</dbReference>
<accession>A0A3P6TVR5</accession>
<evidence type="ECO:0000313" key="17">
    <source>
        <dbReference type="EMBL" id="VDK68321.1"/>
    </source>
</evidence>
<dbReference type="InterPro" id="IPR028608">
    <property type="entry name" value="CIAO1/Cia1"/>
</dbReference>
<dbReference type="InterPro" id="IPR057493">
    <property type="entry name" value="PH_RdRP-assoc"/>
</dbReference>
<evidence type="ECO:0000256" key="11">
    <source>
        <dbReference type="PROSITE-ProRule" id="PRU00221"/>
    </source>
</evidence>
<gene>
    <name evidence="17" type="ORF">NLS_LOCUS385</name>
</gene>
<dbReference type="CDD" id="cd00200">
    <property type="entry name" value="WD40"/>
    <property type="match status" value="1"/>
</dbReference>
<dbReference type="SUPFAM" id="SSF50978">
    <property type="entry name" value="WD40 repeat-like"/>
    <property type="match status" value="1"/>
</dbReference>
<dbReference type="Gene3D" id="2.130.10.10">
    <property type="entry name" value="YVTN repeat-like/Quinoprotein amine dehydrogenase"/>
    <property type="match status" value="1"/>
</dbReference>
<feature type="repeat" description="WD" evidence="11">
    <location>
        <begin position="221"/>
        <end position="252"/>
    </location>
</feature>
<feature type="repeat" description="WD" evidence="11">
    <location>
        <begin position="176"/>
        <end position="217"/>
    </location>
</feature>
<dbReference type="InterPro" id="IPR036322">
    <property type="entry name" value="WD40_repeat_dom_sf"/>
</dbReference>
<evidence type="ECO:0000256" key="3">
    <source>
        <dbReference type="ARBA" id="ARBA00022574"/>
    </source>
</evidence>
<organism evidence="17 18">
    <name type="scientific">Litomosoides sigmodontis</name>
    <name type="common">Filarial nematode worm</name>
    <dbReference type="NCBI Taxonomy" id="42156"/>
    <lineage>
        <taxon>Eukaryota</taxon>
        <taxon>Metazoa</taxon>
        <taxon>Ecdysozoa</taxon>
        <taxon>Nematoda</taxon>
        <taxon>Chromadorea</taxon>
        <taxon>Rhabditida</taxon>
        <taxon>Spirurina</taxon>
        <taxon>Spiruromorpha</taxon>
        <taxon>Filarioidea</taxon>
        <taxon>Onchocercidae</taxon>
        <taxon>Litomosoides</taxon>
    </lineage>
</organism>
<evidence type="ECO:0000256" key="5">
    <source>
        <dbReference type="ARBA" id="ARBA00022695"/>
    </source>
</evidence>
<dbReference type="PROSITE" id="PS50294">
    <property type="entry name" value="WD_REPEATS_REGION"/>
    <property type="match status" value="2"/>
</dbReference>
<dbReference type="Pfam" id="PF26253">
    <property type="entry name" value="RdRP_head"/>
    <property type="match status" value="1"/>
</dbReference>
<keyword evidence="3 11" id="KW-0853">WD repeat</keyword>
<feature type="domain" description="DUF7752" evidence="14">
    <location>
        <begin position="1692"/>
        <end position="1791"/>
    </location>
</feature>
<name>A0A3P6TVR5_LITSI</name>
<dbReference type="GO" id="GO:0031380">
    <property type="term" value="C:nuclear RNA-directed RNA polymerase complex"/>
    <property type="evidence" value="ECO:0007669"/>
    <property type="project" value="TreeGrafter"/>
</dbReference>
<dbReference type="Pfam" id="PF24642">
    <property type="entry name" value="DUF7636"/>
    <property type="match status" value="1"/>
</dbReference>
<evidence type="ECO:0000259" key="12">
    <source>
        <dbReference type="Pfam" id="PF05183"/>
    </source>
</evidence>
<dbReference type="PANTHER" id="PTHR23079">
    <property type="entry name" value="RNA-DEPENDENT RNA POLYMERASE"/>
    <property type="match status" value="1"/>
</dbReference>
<comment type="catalytic activity">
    <reaction evidence="9">
        <text>RNA(n) + a ribonucleoside 5'-triphosphate = RNA(n+1) + diphosphate</text>
        <dbReference type="Rhea" id="RHEA:21248"/>
        <dbReference type="Rhea" id="RHEA-COMP:14527"/>
        <dbReference type="Rhea" id="RHEA-COMP:17342"/>
        <dbReference type="ChEBI" id="CHEBI:33019"/>
        <dbReference type="ChEBI" id="CHEBI:61557"/>
        <dbReference type="ChEBI" id="CHEBI:140395"/>
        <dbReference type="EC" id="2.7.7.48"/>
    </reaction>
</comment>
<evidence type="ECO:0000256" key="1">
    <source>
        <dbReference type="ARBA" id="ARBA00005762"/>
    </source>
</evidence>
<dbReference type="Proteomes" id="UP000277928">
    <property type="component" value="Unassembled WGS sequence"/>
</dbReference>
<keyword evidence="4" id="KW-0808">Transferase</keyword>
<dbReference type="PANTHER" id="PTHR23079:SF57">
    <property type="entry name" value="RNA-DIRECTED RNA POLYMERASE"/>
    <property type="match status" value="1"/>
</dbReference>
<keyword evidence="2" id="KW-0696">RNA-directed RNA polymerase</keyword>
<evidence type="ECO:0000259" key="16">
    <source>
        <dbReference type="Pfam" id="PF26253"/>
    </source>
</evidence>
<dbReference type="GO" id="GO:0003968">
    <property type="term" value="F:RNA-directed RNA polymerase activity"/>
    <property type="evidence" value="ECO:0007669"/>
    <property type="project" value="UniProtKB-KW"/>
</dbReference>
<dbReference type="InterPro" id="IPR058752">
    <property type="entry name" value="RDRP_C_head"/>
</dbReference>
<dbReference type="STRING" id="42156.A0A3P6TVR5"/>
<dbReference type="GO" id="GO:0030422">
    <property type="term" value="P:siRNA processing"/>
    <property type="evidence" value="ECO:0007669"/>
    <property type="project" value="TreeGrafter"/>
</dbReference>
<evidence type="ECO:0000256" key="4">
    <source>
        <dbReference type="ARBA" id="ARBA00022679"/>
    </source>
</evidence>
<dbReference type="Pfam" id="PF05183">
    <property type="entry name" value="RdRP"/>
    <property type="match status" value="1"/>
</dbReference>
<evidence type="ECO:0000259" key="15">
    <source>
        <dbReference type="Pfam" id="PF25359"/>
    </source>
</evidence>
<evidence type="ECO:0000256" key="6">
    <source>
        <dbReference type="ARBA" id="ARBA00022737"/>
    </source>
</evidence>
<keyword evidence="6" id="KW-0677">Repeat</keyword>
<dbReference type="SMART" id="SM00320">
    <property type="entry name" value="WD40"/>
    <property type="match status" value="7"/>
</dbReference>
<keyword evidence="18" id="KW-1185">Reference proteome</keyword>
<dbReference type="OMA" id="HNEEPMD"/>
<dbReference type="PROSITE" id="PS50082">
    <property type="entry name" value="WD_REPEATS_2"/>
    <property type="match status" value="4"/>
</dbReference>
<evidence type="ECO:0000256" key="8">
    <source>
        <dbReference type="ARBA" id="ARBA00023158"/>
    </source>
</evidence>
<feature type="domain" description="DUF7636" evidence="13">
    <location>
        <begin position="1852"/>
        <end position="1954"/>
    </location>
</feature>
<feature type="repeat" description="WD" evidence="11">
    <location>
        <begin position="47"/>
        <end position="72"/>
    </location>
</feature>
<keyword evidence="8" id="KW-0943">RNA-mediated gene silencing</keyword>
<keyword evidence="7" id="KW-0694">RNA-binding</keyword>
<dbReference type="GO" id="GO:0003723">
    <property type="term" value="F:RNA binding"/>
    <property type="evidence" value="ECO:0007669"/>
    <property type="project" value="UniProtKB-KW"/>
</dbReference>
<comment type="similarity">
    <text evidence="10">Belongs to the WD repeat CIA1 family.</text>
</comment>
<dbReference type="HAMAP" id="MF_03037">
    <property type="entry name" value="ciao1"/>
    <property type="match status" value="1"/>
</dbReference>
<dbReference type="InterPro" id="IPR056654">
    <property type="entry name" value="DUF7752"/>
</dbReference>
<feature type="repeat" description="WD" evidence="11">
    <location>
        <begin position="131"/>
        <end position="172"/>
    </location>
</feature>
<evidence type="ECO:0000256" key="9">
    <source>
        <dbReference type="ARBA" id="ARBA00048744"/>
    </source>
</evidence>
<evidence type="ECO:0000256" key="7">
    <source>
        <dbReference type="ARBA" id="ARBA00022884"/>
    </source>
</evidence>
<dbReference type="InterPro" id="IPR015943">
    <property type="entry name" value="WD40/YVTN_repeat-like_dom_sf"/>
</dbReference>
<dbReference type="Pfam" id="PF24934">
    <property type="entry name" value="DUF7752"/>
    <property type="match status" value="1"/>
</dbReference>